<dbReference type="InParanoid" id="A0A7X0MX17"/>
<dbReference type="AlphaFoldDB" id="A0A7X0MX17"/>
<sequence length="127" mass="14168">MPLHLQPLRCPHCQYQPSKAEQAEEQWRKPLLAREAVSCPKCQQLSRLPEQAEKLISVGLLASLIVAPLLVYWDMEKWLALLIFAFGAVSIVMGAAKQQLQAIETEGNGDEPTQSPEHSNNHSSKEP</sequence>
<dbReference type="EMBL" id="JACHHT010000002">
    <property type="protein sequence ID" value="MBB6522810.1"/>
    <property type="molecule type" value="Genomic_DNA"/>
</dbReference>
<feature type="transmembrane region" description="Helical" evidence="2">
    <location>
        <begin position="78"/>
        <end position="96"/>
    </location>
</feature>
<name>A0A7X0MX17_9GAMM</name>
<feature type="transmembrane region" description="Helical" evidence="2">
    <location>
        <begin position="55"/>
        <end position="72"/>
    </location>
</feature>
<evidence type="ECO:0000313" key="4">
    <source>
        <dbReference type="Proteomes" id="UP000528457"/>
    </source>
</evidence>
<evidence type="ECO:0000256" key="2">
    <source>
        <dbReference type="SAM" id="Phobius"/>
    </source>
</evidence>
<proteinExistence type="predicted"/>
<keyword evidence="2" id="KW-1133">Transmembrane helix</keyword>
<comment type="caution">
    <text evidence="3">The sequence shown here is derived from an EMBL/GenBank/DDBJ whole genome shotgun (WGS) entry which is preliminary data.</text>
</comment>
<accession>A0A7X0MX17</accession>
<keyword evidence="4" id="KW-1185">Reference proteome</keyword>
<reference evidence="3 4" key="1">
    <citation type="submission" date="2020-08" db="EMBL/GenBank/DDBJ databases">
        <title>Genomic Encyclopedia of Type Strains, Phase IV (KMG-IV): sequencing the most valuable type-strain genomes for metagenomic binning, comparative biology and taxonomic classification.</title>
        <authorList>
            <person name="Goeker M."/>
        </authorList>
    </citation>
    <scope>NUCLEOTIDE SEQUENCE [LARGE SCALE GENOMIC DNA]</scope>
    <source>
        <strain evidence="3 4">DSM 22368</strain>
    </source>
</reference>
<dbReference type="RefSeq" id="WP_166845172.1">
    <property type="nucleotide sequence ID" value="NZ_JAAONY010000002.1"/>
</dbReference>
<keyword evidence="2" id="KW-0472">Membrane</keyword>
<organism evidence="3 4">
    <name type="scientific">Pseudoteredinibacter isoporae</name>
    <dbReference type="NCBI Taxonomy" id="570281"/>
    <lineage>
        <taxon>Bacteria</taxon>
        <taxon>Pseudomonadati</taxon>
        <taxon>Pseudomonadota</taxon>
        <taxon>Gammaproteobacteria</taxon>
        <taxon>Cellvibrionales</taxon>
        <taxon>Cellvibrionaceae</taxon>
        <taxon>Pseudoteredinibacter</taxon>
    </lineage>
</organism>
<evidence type="ECO:0000256" key="1">
    <source>
        <dbReference type="SAM" id="MobiDB-lite"/>
    </source>
</evidence>
<protein>
    <recommendedName>
        <fullName evidence="5">Cxxc_20_cxxc protein</fullName>
    </recommendedName>
</protein>
<dbReference type="Proteomes" id="UP000528457">
    <property type="component" value="Unassembled WGS sequence"/>
</dbReference>
<evidence type="ECO:0008006" key="5">
    <source>
        <dbReference type="Google" id="ProtNLM"/>
    </source>
</evidence>
<feature type="region of interest" description="Disordered" evidence="1">
    <location>
        <begin position="103"/>
        <end position="127"/>
    </location>
</feature>
<evidence type="ECO:0000313" key="3">
    <source>
        <dbReference type="EMBL" id="MBB6522810.1"/>
    </source>
</evidence>
<keyword evidence="2" id="KW-0812">Transmembrane</keyword>
<gene>
    <name evidence="3" type="ORF">HNR48_003095</name>
</gene>